<proteinExistence type="predicted"/>
<feature type="domain" description="RES" evidence="1">
    <location>
        <begin position="60"/>
        <end position="189"/>
    </location>
</feature>
<dbReference type="Pfam" id="PF08808">
    <property type="entry name" value="RES"/>
    <property type="match status" value="1"/>
</dbReference>
<organism evidence="2 3">
    <name type="scientific">Umezawaea tangerina</name>
    <dbReference type="NCBI Taxonomy" id="84725"/>
    <lineage>
        <taxon>Bacteria</taxon>
        <taxon>Bacillati</taxon>
        <taxon>Actinomycetota</taxon>
        <taxon>Actinomycetes</taxon>
        <taxon>Pseudonocardiales</taxon>
        <taxon>Pseudonocardiaceae</taxon>
        <taxon>Umezawaea</taxon>
    </lineage>
</organism>
<sequence length="218" mass="24089">MSRLPQPPAPAVLQAILRRTEDVVAVHRATRLVRVFTAKGQHPQRWNTFRYTGPLPHARFDTHPPSPDGTPSVAQEHGVLYFGLTVRTSVAEVFQATSVVDRRTRSPFLVALRPRRTLRLLDLTGLWPTRVGASQELSSGPKHLTQAWARAIRAAYPELDGLWYRSSMDSGDPAVCLWDPPGASCLPAAPDVLLPLDHPGLDLPLARVCEELNYTLLG</sequence>
<dbReference type="EMBL" id="PVTF01000004">
    <property type="protein sequence ID" value="PRY42278.1"/>
    <property type="molecule type" value="Genomic_DNA"/>
</dbReference>
<evidence type="ECO:0000313" key="2">
    <source>
        <dbReference type="EMBL" id="PRY42278.1"/>
    </source>
</evidence>
<dbReference type="RefSeq" id="WP_106187705.1">
    <property type="nucleotide sequence ID" value="NZ_PVTF01000004.1"/>
</dbReference>
<dbReference type="InterPro" id="IPR014914">
    <property type="entry name" value="RES_dom"/>
</dbReference>
<dbReference type="OrthoDB" id="3256236at2"/>
<protein>
    <submittedName>
        <fullName evidence="2">RES domain-containing protein</fullName>
    </submittedName>
</protein>
<gene>
    <name evidence="2" type="ORF">CLV43_104108</name>
</gene>
<reference evidence="2 3" key="1">
    <citation type="submission" date="2018-03" db="EMBL/GenBank/DDBJ databases">
        <title>Genomic Encyclopedia of Archaeal and Bacterial Type Strains, Phase II (KMG-II): from individual species to whole genera.</title>
        <authorList>
            <person name="Goeker M."/>
        </authorList>
    </citation>
    <scope>NUCLEOTIDE SEQUENCE [LARGE SCALE GENOMIC DNA]</scope>
    <source>
        <strain evidence="2 3">DSM 44720</strain>
    </source>
</reference>
<dbReference type="SMART" id="SM00953">
    <property type="entry name" value="RES"/>
    <property type="match status" value="1"/>
</dbReference>
<accession>A0A2T0T9G9</accession>
<comment type="caution">
    <text evidence="2">The sequence shown here is derived from an EMBL/GenBank/DDBJ whole genome shotgun (WGS) entry which is preliminary data.</text>
</comment>
<keyword evidence="3" id="KW-1185">Reference proteome</keyword>
<evidence type="ECO:0000313" key="3">
    <source>
        <dbReference type="Proteomes" id="UP000239494"/>
    </source>
</evidence>
<evidence type="ECO:0000259" key="1">
    <source>
        <dbReference type="SMART" id="SM00953"/>
    </source>
</evidence>
<name>A0A2T0T9G9_9PSEU</name>
<dbReference type="Proteomes" id="UP000239494">
    <property type="component" value="Unassembled WGS sequence"/>
</dbReference>
<dbReference type="AlphaFoldDB" id="A0A2T0T9G9"/>